<dbReference type="GO" id="GO:0003729">
    <property type="term" value="F:mRNA binding"/>
    <property type="evidence" value="ECO:0007669"/>
    <property type="project" value="TreeGrafter"/>
</dbReference>
<evidence type="ECO:0000256" key="2">
    <source>
        <dbReference type="ARBA" id="ARBA00022737"/>
    </source>
</evidence>
<organism evidence="5 6">
    <name type="scientific">Trifolium medium</name>
    <dbReference type="NCBI Taxonomy" id="97028"/>
    <lineage>
        <taxon>Eukaryota</taxon>
        <taxon>Viridiplantae</taxon>
        <taxon>Streptophyta</taxon>
        <taxon>Embryophyta</taxon>
        <taxon>Tracheophyta</taxon>
        <taxon>Spermatophyta</taxon>
        <taxon>Magnoliopsida</taxon>
        <taxon>eudicotyledons</taxon>
        <taxon>Gunneridae</taxon>
        <taxon>Pentapetalae</taxon>
        <taxon>rosids</taxon>
        <taxon>fabids</taxon>
        <taxon>Fabales</taxon>
        <taxon>Fabaceae</taxon>
        <taxon>Papilionoideae</taxon>
        <taxon>50 kb inversion clade</taxon>
        <taxon>NPAAA clade</taxon>
        <taxon>Hologalegina</taxon>
        <taxon>IRL clade</taxon>
        <taxon>Trifolieae</taxon>
        <taxon>Trifolium</taxon>
    </lineage>
</organism>
<keyword evidence="6" id="KW-1185">Reference proteome</keyword>
<dbReference type="PANTHER" id="PTHR47932:SF63">
    <property type="entry name" value="OS08G0290000 PROTEIN"/>
    <property type="match status" value="1"/>
</dbReference>
<evidence type="ECO:0000256" key="1">
    <source>
        <dbReference type="ARBA" id="ARBA00007626"/>
    </source>
</evidence>
<evidence type="ECO:0000256" key="3">
    <source>
        <dbReference type="PROSITE-ProRule" id="PRU00708"/>
    </source>
</evidence>
<dbReference type="PROSITE" id="PS51375">
    <property type="entry name" value="PPR"/>
    <property type="match status" value="2"/>
</dbReference>
<comment type="similarity">
    <text evidence="1">Belongs to the PPR family. P subfamily.</text>
</comment>
<comment type="caution">
    <text evidence="5">The sequence shown here is derived from an EMBL/GenBank/DDBJ whole genome shotgun (WGS) entry which is preliminary data.</text>
</comment>
<dbReference type="InterPro" id="IPR002885">
    <property type="entry name" value="PPR_rpt"/>
</dbReference>
<feature type="repeat" description="PPR" evidence="3">
    <location>
        <begin position="124"/>
        <end position="154"/>
    </location>
</feature>
<dbReference type="PANTHER" id="PTHR47932">
    <property type="entry name" value="ATPASE EXPRESSION PROTEIN 3"/>
    <property type="match status" value="1"/>
</dbReference>
<dbReference type="InterPro" id="IPR011990">
    <property type="entry name" value="TPR-like_helical_dom_sf"/>
</dbReference>
<feature type="repeat" description="PPR" evidence="3">
    <location>
        <begin position="83"/>
        <end position="117"/>
    </location>
</feature>
<name>A0A392MAP2_9FABA</name>
<gene>
    <name evidence="5" type="ORF">A2U01_0005412</name>
</gene>
<feature type="non-terminal residue" evidence="5">
    <location>
        <position position="1"/>
    </location>
</feature>
<keyword evidence="2" id="KW-0677">Repeat</keyword>
<dbReference type="EMBL" id="LXQA010007048">
    <property type="protein sequence ID" value="MCH84580.1"/>
    <property type="molecule type" value="Genomic_DNA"/>
</dbReference>
<evidence type="ECO:0000313" key="6">
    <source>
        <dbReference type="Proteomes" id="UP000265520"/>
    </source>
</evidence>
<keyword evidence="4" id="KW-0732">Signal</keyword>
<dbReference type="Pfam" id="PF12854">
    <property type="entry name" value="PPR_1"/>
    <property type="match status" value="2"/>
</dbReference>
<dbReference type="NCBIfam" id="TIGR00756">
    <property type="entry name" value="PPR"/>
    <property type="match status" value="2"/>
</dbReference>
<sequence length="196" mass="21273">NEINSRFLFIVTPLPLIAASRLDSVPSPTTITGVRIEVSFFFYYSPLKAATLSHSISCLCFSGKVQDALHFHDHVVAHEFHLNQVSYGTLINGLCKIGETKAAMQVLRQIEGKLVKPCVGVCPDVVTYTSLTYGFCIVGQLKEAIGLLNEMVYSSPSHTNYGVLSSAIPPAVLQALLTGNKVVGNKAYPETDRVVD</sequence>
<dbReference type="Proteomes" id="UP000265520">
    <property type="component" value="Unassembled WGS sequence"/>
</dbReference>
<protein>
    <submittedName>
        <fullName evidence="5">Pentatricopeptide repeat-containing protein</fullName>
    </submittedName>
</protein>
<feature type="chain" id="PRO_5017360559" evidence="4">
    <location>
        <begin position="20"/>
        <end position="196"/>
    </location>
</feature>
<accession>A0A392MAP2</accession>
<reference evidence="5 6" key="1">
    <citation type="journal article" date="2018" name="Front. Plant Sci.">
        <title>Red Clover (Trifolium pratense) and Zigzag Clover (T. medium) - A Picture of Genomic Similarities and Differences.</title>
        <authorList>
            <person name="Dluhosova J."/>
            <person name="Istvanek J."/>
            <person name="Nedelnik J."/>
            <person name="Repkova J."/>
        </authorList>
    </citation>
    <scope>NUCLEOTIDE SEQUENCE [LARGE SCALE GENOMIC DNA]</scope>
    <source>
        <strain evidence="6">cv. 10/8</strain>
        <tissue evidence="5">Leaf</tissue>
    </source>
</reference>
<evidence type="ECO:0000313" key="5">
    <source>
        <dbReference type="EMBL" id="MCH84580.1"/>
    </source>
</evidence>
<dbReference type="AlphaFoldDB" id="A0A392MAP2"/>
<proteinExistence type="inferred from homology"/>
<feature type="signal peptide" evidence="4">
    <location>
        <begin position="1"/>
        <end position="19"/>
    </location>
</feature>
<dbReference type="Gene3D" id="1.25.40.10">
    <property type="entry name" value="Tetratricopeptide repeat domain"/>
    <property type="match status" value="2"/>
</dbReference>
<evidence type="ECO:0000256" key="4">
    <source>
        <dbReference type="SAM" id="SignalP"/>
    </source>
</evidence>